<proteinExistence type="predicted"/>
<protein>
    <recommendedName>
        <fullName evidence="3">DUF3800 domain-containing protein</fullName>
    </recommendedName>
</protein>
<dbReference type="EMBL" id="BAOQ01000076">
    <property type="protein sequence ID" value="GAC86302.1"/>
    <property type="molecule type" value="Genomic_DNA"/>
</dbReference>
<reference evidence="1 2" key="1">
    <citation type="submission" date="2013-02" db="EMBL/GenBank/DDBJ databases">
        <title>Whole genome shotgun sequence of Gordonia paraffinivorans NBRC 108238.</title>
        <authorList>
            <person name="Isaki-Nakamura S."/>
            <person name="Hosoyama A."/>
            <person name="Tsuchikane K."/>
            <person name="Ando Y."/>
            <person name="Baba S."/>
            <person name="Ohji S."/>
            <person name="Hamada M."/>
            <person name="Tamura T."/>
            <person name="Yamazoe A."/>
            <person name="Yamazaki S."/>
            <person name="Fujita N."/>
        </authorList>
    </citation>
    <scope>NUCLEOTIDE SEQUENCE [LARGE SCALE GENOMIC DNA]</scope>
    <source>
        <strain evidence="1 2">NBRC 108238</strain>
    </source>
</reference>
<dbReference type="InterPro" id="IPR024524">
    <property type="entry name" value="DUF3800"/>
</dbReference>
<comment type="caution">
    <text evidence="1">The sequence shown here is derived from an EMBL/GenBank/DDBJ whole genome shotgun (WGS) entry which is preliminary data.</text>
</comment>
<evidence type="ECO:0000313" key="1">
    <source>
        <dbReference type="EMBL" id="GAC86302.1"/>
    </source>
</evidence>
<dbReference type="Proteomes" id="UP000035021">
    <property type="component" value="Unassembled WGS sequence"/>
</dbReference>
<gene>
    <name evidence="1" type="ORF">GP2_076_00040</name>
</gene>
<accession>A0ABQ0IRX1</accession>
<dbReference type="RefSeq" id="WP_006902597.1">
    <property type="nucleotide sequence ID" value="NZ_BAOQ01000076.1"/>
</dbReference>
<sequence>MPIDTFTWRCRDRRAEWGIVLMAYVDESGDTGPIAKGGTRCYSLGCVLISDEHWPSAFDQMIGFRRRLSQTFRINQRWELKAHYLTRGAGTIKHLALAPRQRHLIYRGHLSILEQLNARAFAVVIDKDATGVSGPDCFHMAWETLLSRLERTSTFEKAPLLVIHDEGEDHGVRREFRKARRHLTAGSAYGTGQIRQKGSLFLDDPVSRSSQNSHFIQIADLVAYAGWRSYQPPGRKVAEVCPSDMWSNLGPAMHTPVNRLSGGVPGVVVRKR</sequence>
<dbReference type="Pfam" id="PF12686">
    <property type="entry name" value="DUF3800"/>
    <property type="match status" value="1"/>
</dbReference>
<evidence type="ECO:0000313" key="2">
    <source>
        <dbReference type="Proteomes" id="UP000035021"/>
    </source>
</evidence>
<evidence type="ECO:0008006" key="3">
    <source>
        <dbReference type="Google" id="ProtNLM"/>
    </source>
</evidence>
<organism evidence="1 2">
    <name type="scientific">Gordonia paraffinivorans NBRC 108238</name>
    <dbReference type="NCBI Taxonomy" id="1223543"/>
    <lineage>
        <taxon>Bacteria</taxon>
        <taxon>Bacillati</taxon>
        <taxon>Actinomycetota</taxon>
        <taxon>Actinomycetes</taxon>
        <taxon>Mycobacteriales</taxon>
        <taxon>Gordoniaceae</taxon>
        <taxon>Gordonia</taxon>
    </lineage>
</organism>
<keyword evidence="2" id="KW-1185">Reference proteome</keyword>
<name>A0ABQ0IRX1_9ACTN</name>